<dbReference type="PANTHER" id="PTHR43814:SF1">
    <property type="entry name" value="ARGININOSUCCINATE LYASE"/>
    <property type="match status" value="1"/>
</dbReference>
<evidence type="ECO:0000256" key="4">
    <source>
        <dbReference type="ARBA" id="ARBA00012338"/>
    </source>
</evidence>
<dbReference type="InterPro" id="IPR020557">
    <property type="entry name" value="Fumarate_lyase_CS"/>
</dbReference>
<comment type="similarity">
    <text evidence="6">Belongs to the lyase 1 family. Argininosuccinate lyase subfamily.</text>
</comment>
<dbReference type="InterPro" id="IPR009049">
    <property type="entry name" value="Argininosuccinate_lyase"/>
</dbReference>
<sequence length="462" mass="51634">MSDKQNKLWGGRFSESTDEFVQAFTASVNFDQRMYDQDIRGSIAHATMLAEARVLTPDERDAIIQGLNEIRAEIEAGEFQWSVALEDVHMNIEARLTERIGVTGKKLHTGRSRNDQVATDIRLWLRDHIDLIDSEMSRLMHGLLGLAEREAATIMPGFTHLQTAQPVTFGHHLLAWFEMLRRDRERLADCRKRVNRMPLGAAALAGTTYPINRERTRELLGFDEICYNSLDAVSDRDFAIEFCALAALTMTHLSRMSEELVLWTSAQFDFITLPDRFCTGSSIMPQKKNPDVPELVRGKTGRVNGHLISLLTLMKSQPLAYNKDNQEDKEPLFDAVDTLQGCLRAFADMVPALVPNREAMREAARRGFATATDLADYLVRKGIPFRDAHEIVGKAVAHGVAQKKDLGDMSISELRQFSDQIDEDVFDVLTLEGSVSARNHPGGTAPEQVRAAVARARAALAG</sequence>
<proteinExistence type="inferred from homology"/>
<keyword evidence="6 9" id="KW-0456">Lyase</keyword>
<evidence type="ECO:0000313" key="9">
    <source>
        <dbReference type="EMBL" id="MCK0537113.1"/>
    </source>
</evidence>
<dbReference type="PANTHER" id="PTHR43814">
    <property type="entry name" value="ARGININOSUCCINATE LYASE"/>
    <property type="match status" value="1"/>
</dbReference>
<dbReference type="InterPro" id="IPR029419">
    <property type="entry name" value="Arg_succ_lyase_C"/>
</dbReference>
<feature type="domain" description="Argininosuccinate lyase C-terminal" evidence="8">
    <location>
        <begin position="368"/>
        <end position="435"/>
    </location>
</feature>
<dbReference type="SUPFAM" id="SSF48557">
    <property type="entry name" value="L-aspartase-like"/>
    <property type="match status" value="1"/>
</dbReference>
<gene>
    <name evidence="6 9" type="primary">argH</name>
    <name evidence="9" type="ORF">MU846_05260</name>
</gene>
<evidence type="ECO:0000259" key="8">
    <source>
        <dbReference type="Pfam" id="PF14698"/>
    </source>
</evidence>
<keyword evidence="6" id="KW-0028">Amino-acid biosynthesis</keyword>
<dbReference type="PRINTS" id="PR00145">
    <property type="entry name" value="ARGSUCLYASE"/>
</dbReference>
<evidence type="ECO:0000256" key="1">
    <source>
        <dbReference type="ARBA" id="ARBA00000985"/>
    </source>
</evidence>
<dbReference type="InterPro" id="IPR022761">
    <property type="entry name" value="Fumarate_lyase_N"/>
</dbReference>
<keyword evidence="5 6" id="KW-0055">Arginine biosynthesis</keyword>
<dbReference type="Pfam" id="PF14698">
    <property type="entry name" value="ASL_C2"/>
    <property type="match status" value="1"/>
</dbReference>
<dbReference type="PROSITE" id="PS00163">
    <property type="entry name" value="FUMARATE_LYASES"/>
    <property type="match status" value="1"/>
</dbReference>
<keyword evidence="6" id="KW-0963">Cytoplasm</keyword>
<dbReference type="Proteomes" id="UP001165524">
    <property type="component" value="Unassembled WGS sequence"/>
</dbReference>
<accession>A0ABT0E5L5</accession>
<comment type="similarity">
    <text evidence="3">In the N-terminal section; belongs to the lyase 1 family. Argininosuccinate lyase subfamily.</text>
</comment>
<organism evidence="9 10">
    <name type="scientific">Alcanivorax quisquiliarum</name>
    <dbReference type="NCBI Taxonomy" id="2933565"/>
    <lineage>
        <taxon>Bacteria</taxon>
        <taxon>Pseudomonadati</taxon>
        <taxon>Pseudomonadota</taxon>
        <taxon>Gammaproteobacteria</taxon>
        <taxon>Oceanospirillales</taxon>
        <taxon>Alcanivoracaceae</taxon>
        <taxon>Alcanivorax</taxon>
    </lineage>
</organism>
<name>A0ABT0E5L5_9GAMM</name>
<dbReference type="HAMAP" id="MF_00006">
    <property type="entry name" value="Arg_succ_lyase"/>
    <property type="match status" value="1"/>
</dbReference>
<protein>
    <recommendedName>
        <fullName evidence="4 6">Argininosuccinate lyase</fullName>
        <shortName evidence="6">ASAL</shortName>
        <ecNumber evidence="4 6">4.3.2.1</ecNumber>
    </recommendedName>
    <alternativeName>
        <fullName evidence="6">Arginosuccinase</fullName>
    </alternativeName>
</protein>
<evidence type="ECO:0000259" key="7">
    <source>
        <dbReference type="Pfam" id="PF00206"/>
    </source>
</evidence>
<dbReference type="Gene3D" id="1.20.200.10">
    <property type="entry name" value="Fumarase/aspartase (Central domain)"/>
    <property type="match status" value="1"/>
</dbReference>
<comment type="pathway">
    <text evidence="2 6">Amino-acid biosynthesis; L-arginine biosynthesis; L-arginine from L-ornithine and carbamoyl phosphate: step 3/3.</text>
</comment>
<dbReference type="Gene3D" id="1.10.275.10">
    <property type="entry name" value="Fumarase/aspartase (N-terminal domain)"/>
    <property type="match status" value="1"/>
</dbReference>
<dbReference type="EC" id="4.3.2.1" evidence="4 6"/>
<evidence type="ECO:0000313" key="10">
    <source>
        <dbReference type="Proteomes" id="UP001165524"/>
    </source>
</evidence>
<dbReference type="InterPro" id="IPR008948">
    <property type="entry name" value="L-Aspartase-like"/>
</dbReference>
<feature type="domain" description="Fumarate lyase N-terminal" evidence="7">
    <location>
        <begin position="11"/>
        <end position="305"/>
    </location>
</feature>
<dbReference type="RefSeq" id="WP_246949635.1">
    <property type="nucleotide sequence ID" value="NZ_JALKII010000002.1"/>
</dbReference>
<keyword evidence="10" id="KW-1185">Reference proteome</keyword>
<dbReference type="InterPro" id="IPR024083">
    <property type="entry name" value="Fumarase/histidase_N"/>
</dbReference>
<dbReference type="GO" id="GO:0004056">
    <property type="term" value="F:argininosuccinate lyase activity"/>
    <property type="evidence" value="ECO:0007669"/>
    <property type="project" value="UniProtKB-EC"/>
</dbReference>
<comment type="caution">
    <text evidence="9">The sequence shown here is derived from an EMBL/GenBank/DDBJ whole genome shotgun (WGS) entry which is preliminary data.</text>
</comment>
<dbReference type="EMBL" id="JALKII010000002">
    <property type="protein sequence ID" value="MCK0537113.1"/>
    <property type="molecule type" value="Genomic_DNA"/>
</dbReference>
<dbReference type="Pfam" id="PF00206">
    <property type="entry name" value="Lyase_1"/>
    <property type="match status" value="1"/>
</dbReference>
<dbReference type="Gene3D" id="1.10.40.30">
    <property type="entry name" value="Fumarase/aspartase (C-terminal domain)"/>
    <property type="match status" value="1"/>
</dbReference>
<comment type="subcellular location">
    <subcellularLocation>
        <location evidence="6">Cytoplasm</location>
    </subcellularLocation>
</comment>
<dbReference type="InterPro" id="IPR000362">
    <property type="entry name" value="Fumarate_lyase_fam"/>
</dbReference>
<evidence type="ECO:0000256" key="6">
    <source>
        <dbReference type="HAMAP-Rule" id="MF_00006"/>
    </source>
</evidence>
<dbReference type="PRINTS" id="PR00149">
    <property type="entry name" value="FUMRATELYASE"/>
</dbReference>
<evidence type="ECO:0000256" key="2">
    <source>
        <dbReference type="ARBA" id="ARBA00004941"/>
    </source>
</evidence>
<evidence type="ECO:0000256" key="5">
    <source>
        <dbReference type="ARBA" id="ARBA00022571"/>
    </source>
</evidence>
<dbReference type="NCBIfam" id="TIGR00838">
    <property type="entry name" value="argH"/>
    <property type="match status" value="1"/>
</dbReference>
<reference evidence="9" key="1">
    <citation type="submission" date="2022-04" db="EMBL/GenBank/DDBJ databases">
        <title>Alcanivorax sp. CY1518 draft genome sequence.</title>
        <authorList>
            <person name="Zhao G."/>
            <person name="An M."/>
        </authorList>
    </citation>
    <scope>NUCLEOTIDE SEQUENCE</scope>
    <source>
        <strain evidence="9">CY1518</strain>
    </source>
</reference>
<evidence type="ECO:0000256" key="3">
    <source>
        <dbReference type="ARBA" id="ARBA00005552"/>
    </source>
</evidence>
<comment type="catalytic activity">
    <reaction evidence="1 6">
        <text>2-(N(omega)-L-arginino)succinate = fumarate + L-arginine</text>
        <dbReference type="Rhea" id="RHEA:24020"/>
        <dbReference type="ChEBI" id="CHEBI:29806"/>
        <dbReference type="ChEBI" id="CHEBI:32682"/>
        <dbReference type="ChEBI" id="CHEBI:57472"/>
        <dbReference type="EC" id="4.3.2.1"/>
    </reaction>
</comment>
<dbReference type="CDD" id="cd01359">
    <property type="entry name" value="Argininosuccinate_lyase"/>
    <property type="match status" value="1"/>
</dbReference>